<accession>A0AAN7PHV1</accession>
<evidence type="ECO:0000313" key="1">
    <source>
        <dbReference type="EMBL" id="KAK4886839.1"/>
    </source>
</evidence>
<organism evidence="1 2">
    <name type="scientific">Aquatica leii</name>
    <dbReference type="NCBI Taxonomy" id="1421715"/>
    <lineage>
        <taxon>Eukaryota</taxon>
        <taxon>Metazoa</taxon>
        <taxon>Ecdysozoa</taxon>
        <taxon>Arthropoda</taxon>
        <taxon>Hexapoda</taxon>
        <taxon>Insecta</taxon>
        <taxon>Pterygota</taxon>
        <taxon>Neoptera</taxon>
        <taxon>Endopterygota</taxon>
        <taxon>Coleoptera</taxon>
        <taxon>Polyphaga</taxon>
        <taxon>Elateriformia</taxon>
        <taxon>Elateroidea</taxon>
        <taxon>Lampyridae</taxon>
        <taxon>Luciolinae</taxon>
        <taxon>Aquatica</taxon>
    </lineage>
</organism>
<protein>
    <recommendedName>
        <fullName evidence="3">Alpha-and gamma-adaptin-binding protein p34</fullName>
    </recommendedName>
</protein>
<reference evidence="2" key="1">
    <citation type="submission" date="2023-01" db="EMBL/GenBank/DDBJ databases">
        <title>Key to firefly adult light organ development and bioluminescence: homeobox transcription factors regulate luciferase expression and transportation to peroxisome.</title>
        <authorList>
            <person name="Fu X."/>
        </authorList>
    </citation>
    <scope>NUCLEOTIDE SEQUENCE [LARGE SCALE GENOMIC DNA]</scope>
</reference>
<comment type="caution">
    <text evidence="1">The sequence shown here is derived from an EMBL/GenBank/DDBJ whole genome shotgun (WGS) entry which is preliminary data.</text>
</comment>
<dbReference type="Gene3D" id="3.40.50.11960">
    <property type="match status" value="1"/>
</dbReference>
<name>A0AAN7PHV1_9COLE</name>
<dbReference type="AlphaFoldDB" id="A0AAN7PHV1"/>
<proteinExistence type="predicted"/>
<dbReference type="InterPro" id="IPR019341">
    <property type="entry name" value="Alpha/Gamma-adaptin-bd_p34"/>
</dbReference>
<dbReference type="Proteomes" id="UP001353858">
    <property type="component" value="Unassembled WGS sequence"/>
</dbReference>
<dbReference type="Pfam" id="PF10199">
    <property type="entry name" value="Adaptin_binding"/>
    <property type="match status" value="1"/>
</dbReference>
<dbReference type="PANTHER" id="PTHR14659">
    <property type="entry name" value="ALPHA- AND GAMMA-ADAPTIN-BINDING PROTEIN P34"/>
    <property type="match status" value="1"/>
</dbReference>
<evidence type="ECO:0008006" key="3">
    <source>
        <dbReference type="Google" id="ProtNLM"/>
    </source>
</evidence>
<dbReference type="EMBL" id="JARPUR010000001">
    <property type="protein sequence ID" value="KAK4886839.1"/>
    <property type="molecule type" value="Genomic_DNA"/>
</dbReference>
<evidence type="ECO:0000313" key="2">
    <source>
        <dbReference type="Proteomes" id="UP001353858"/>
    </source>
</evidence>
<dbReference type="PANTHER" id="PTHR14659:SF1">
    <property type="entry name" value="ALPHA- AND GAMMA-ADAPTIN-BINDING PROTEIN P34"/>
    <property type="match status" value="1"/>
</dbReference>
<gene>
    <name evidence="1" type="ORF">RN001_003110</name>
</gene>
<sequence length="279" mass="31764">MAKSYTKPIILIVSSSNTKPKSIIKLITGENFQHSEESMEIYHPWTIDTKYYTADVDIFGISENYIRTDKFNDTVEALVIHMDTNKESGLGDLEKWSSIQTDCDPEIKLLLCNYCTCDTKISKSKATEWCLKRGFELVELYPNIANSHDHSDHDSEEEIIKEKFGVNRVVEALQTHVWSNLVMKNKAEDVVYVGCNVDFSHNSTNNKPVESSLEDDHAMLTNLVGNEGIDDFNELFSQLHMIKESMKTMPASQRKQCAEHMVTAFWHAIGGDEEELADL</sequence>
<keyword evidence="2" id="KW-1185">Reference proteome</keyword>